<evidence type="ECO:0000256" key="1">
    <source>
        <dbReference type="SAM" id="MobiDB-lite"/>
    </source>
</evidence>
<evidence type="ECO:0000313" key="3">
    <source>
        <dbReference type="Proteomes" id="UP001140510"/>
    </source>
</evidence>
<proteinExistence type="predicted"/>
<organism evidence="2 3">
    <name type="scientific">Didymella pomorum</name>
    <dbReference type="NCBI Taxonomy" id="749634"/>
    <lineage>
        <taxon>Eukaryota</taxon>
        <taxon>Fungi</taxon>
        <taxon>Dikarya</taxon>
        <taxon>Ascomycota</taxon>
        <taxon>Pezizomycotina</taxon>
        <taxon>Dothideomycetes</taxon>
        <taxon>Pleosporomycetidae</taxon>
        <taxon>Pleosporales</taxon>
        <taxon>Pleosporineae</taxon>
        <taxon>Didymellaceae</taxon>
        <taxon>Didymella</taxon>
    </lineage>
</organism>
<accession>A0A9W8ZNL0</accession>
<dbReference type="AlphaFoldDB" id="A0A9W8ZNL0"/>
<evidence type="ECO:0000313" key="2">
    <source>
        <dbReference type="EMBL" id="KAJ4411817.1"/>
    </source>
</evidence>
<comment type="caution">
    <text evidence="2">The sequence shown here is derived from an EMBL/GenBank/DDBJ whole genome shotgun (WGS) entry which is preliminary data.</text>
</comment>
<gene>
    <name evidence="2" type="ORF">N0V91_000952</name>
</gene>
<name>A0A9W8ZNL0_9PLEO</name>
<protein>
    <submittedName>
        <fullName evidence="2">Uncharacterized protein</fullName>
    </submittedName>
</protein>
<feature type="region of interest" description="Disordered" evidence="1">
    <location>
        <begin position="1"/>
        <end position="43"/>
    </location>
</feature>
<feature type="compositionally biased region" description="Basic and acidic residues" evidence="1">
    <location>
        <begin position="10"/>
        <end position="25"/>
    </location>
</feature>
<reference evidence="2" key="1">
    <citation type="submission" date="2022-10" db="EMBL/GenBank/DDBJ databases">
        <title>Tapping the CABI collections for fungal endophytes: first genome assemblies for Collariella, Neodidymelliopsis, Ascochyta clinopodiicola, Didymella pomorum, Didymosphaeria variabile, Neocosmospora piperis and Neocucurbitaria cava.</title>
        <authorList>
            <person name="Hill R."/>
        </authorList>
    </citation>
    <scope>NUCLEOTIDE SEQUENCE</scope>
    <source>
        <strain evidence="2">IMI 355091</strain>
    </source>
</reference>
<dbReference type="OrthoDB" id="3797550at2759"/>
<keyword evidence="3" id="KW-1185">Reference proteome</keyword>
<dbReference type="EMBL" id="JAPEVA010000004">
    <property type="protein sequence ID" value="KAJ4411817.1"/>
    <property type="molecule type" value="Genomic_DNA"/>
</dbReference>
<sequence>MDGSETPNIEEVKKDSASPETEHVRPALKRLNTPFGQRTDGTETAAEAVEEVAQVVESVVEGIKTAAHEAVA</sequence>
<dbReference type="Proteomes" id="UP001140510">
    <property type="component" value="Unassembled WGS sequence"/>
</dbReference>